<evidence type="ECO:0000256" key="1">
    <source>
        <dbReference type="SAM" id="Phobius"/>
    </source>
</evidence>
<feature type="transmembrane region" description="Helical" evidence="1">
    <location>
        <begin position="25"/>
        <end position="46"/>
    </location>
</feature>
<dbReference type="PANTHER" id="PTHR37938:SF1">
    <property type="entry name" value="BLL0215 PROTEIN"/>
    <property type="match status" value="1"/>
</dbReference>
<reference evidence="3 4" key="1">
    <citation type="submission" date="2015-10" db="EMBL/GenBank/DDBJ databases">
        <title>Draft Genome of Actinomyces odontolyticus subsp. actinosynbacter strain XH001.</title>
        <authorList>
            <person name="Mclean J.S."/>
            <person name="He X."/>
        </authorList>
    </citation>
    <scope>NUCLEOTIDE SEQUENCE [LARGE SCALE GENOMIC DNA]</scope>
    <source>
        <strain evidence="3 4">XH001</strain>
    </source>
</reference>
<dbReference type="Pfam" id="PF03703">
    <property type="entry name" value="bPH_2"/>
    <property type="match status" value="1"/>
</dbReference>
<dbReference type="RefSeq" id="WP_034466856.1">
    <property type="nucleotide sequence ID" value="NZ_CP040006.1"/>
</dbReference>
<accession>A0A0V8RR24</accession>
<dbReference type="OrthoDB" id="4990503at2"/>
<gene>
    <name evidence="3" type="ORF">APY09_07860</name>
</gene>
<evidence type="ECO:0000259" key="2">
    <source>
        <dbReference type="Pfam" id="PF03703"/>
    </source>
</evidence>
<sequence>MALSQKLLSQDEVVVRHMHTHIKTLLPAIIVESILVIAAAVGSFYVPENARYWALATIWIAVLLLSIPLILVPWIKWITTTYTVTTKRVITRTGIIKRTGHDLPLTRISDIQIEKDFDDRIFGCGTLALQTSADDPLLLRDVPKVETVQVEISNLLFHDIQGAIDADPTS</sequence>
<keyword evidence="1" id="KW-0472">Membrane</keyword>
<dbReference type="AlphaFoldDB" id="A0A0V8RR24"/>
<feature type="domain" description="YdbS-like PH" evidence="2">
    <location>
        <begin position="77"/>
        <end position="149"/>
    </location>
</feature>
<comment type="caution">
    <text evidence="3">The sequence shown here is derived from an EMBL/GenBank/DDBJ whole genome shotgun (WGS) entry which is preliminary data.</text>
</comment>
<evidence type="ECO:0000313" key="3">
    <source>
        <dbReference type="EMBL" id="KSW10418.1"/>
    </source>
</evidence>
<organism evidence="3 4">
    <name type="scientific">Schaalia odontolytica</name>
    <dbReference type="NCBI Taxonomy" id="1660"/>
    <lineage>
        <taxon>Bacteria</taxon>
        <taxon>Bacillati</taxon>
        <taxon>Actinomycetota</taxon>
        <taxon>Actinomycetes</taxon>
        <taxon>Actinomycetales</taxon>
        <taxon>Actinomycetaceae</taxon>
        <taxon>Schaalia</taxon>
    </lineage>
</organism>
<dbReference type="Proteomes" id="UP000054686">
    <property type="component" value="Unassembled WGS sequence"/>
</dbReference>
<keyword evidence="1" id="KW-1133">Transmembrane helix</keyword>
<feature type="transmembrane region" description="Helical" evidence="1">
    <location>
        <begin position="52"/>
        <end position="72"/>
    </location>
</feature>
<dbReference type="InterPro" id="IPR005182">
    <property type="entry name" value="YdbS-like_PH"/>
</dbReference>
<dbReference type="EMBL" id="LLVT01000003">
    <property type="protein sequence ID" value="KSW10418.1"/>
    <property type="molecule type" value="Genomic_DNA"/>
</dbReference>
<keyword evidence="1" id="KW-0812">Transmembrane</keyword>
<proteinExistence type="predicted"/>
<dbReference type="PANTHER" id="PTHR37938">
    <property type="entry name" value="BLL0215 PROTEIN"/>
    <property type="match status" value="1"/>
</dbReference>
<evidence type="ECO:0000313" key="4">
    <source>
        <dbReference type="Proteomes" id="UP000054686"/>
    </source>
</evidence>
<name>A0A0V8RR24_9ACTO</name>
<protein>
    <recommendedName>
        <fullName evidence="2">YdbS-like PH domain-containing protein</fullName>
    </recommendedName>
</protein>